<dbReference type="AlphaFoldDB" id="A0A183HSZ7"/>
<dbReference type="STRING" id="387005.A0A183HSZ7"/>
<evidence type="ECO:0000313" key="2">
    <source>
        <dbReference type="Proteomes" id="UP000267606"/>
    </source>
</evidence>
<evidence type="ECO:0000313" key="3">
    <source>
        <dbReference type="WBParaSite" id="OFLC_0001060901-mRNA-1"/>
    </source>
</evidence>
<gene>
    <name evidence="1" type="ORF">OFLC_LOCUS10606</name>
</gene>
<evidence type="ECO:0000313" key="1">
    <source>
        <dbReference type="EMBL" id="VDO69863.1"/>
    </source>
</evidence>
<protein>
    <submittedName>
        <fullName evidence="3">U-box domain-containing protein</fullName>
    </submittedName>
</protein>
<proteinExistence type="predicted"/>
<organism evidence="3">
    <name type="scientific">Onchocerca flexuosa</name>
    <dbReference type="NCBI Taxonomy" id="387005"/>
    <lineage>
        <taxon>Eukaryota</taxon>
        <taxon>Metazoa</taxon>
        <taxon>Ecdysozoa</taxon>
        <taxon>Nematoda</taxon>
        <taxon>Chromadorea</taxon>
        <taxon>Rhabditida</taxon>
        <taxon>Spirurina</taxon>
        <taxon>Spiruromorpha</taxon>
        <taxon>Filarioidea</taxon>
        <taxon>Onchocercidae</taxon>
        <taxon>Onchocerca</taxon>
    </lineage>
</organism>
<dbReference type="EMBL" id="UZAJ01014325">
    <property type="protein sequence ID" value="VDO69863.1"/>
    <property type="molecule type" value="Genomic_DNA"/>
</dbReference>
<dbReference type="Proteomes" id="UP000267606">
    <property type="component" value="Unassembled WGS sequence"/>
</dbReference>
<reference evidence="1 2" key="2">
    <citation type="submission" date="2018-11" db="EMBL/GenBank/DDBJ databases">
        <authorList>
            <consortium name="Pathogen Informatics"/>
        </authorList>
    </citation>
    <scope>NUCLEOTIDE SEQUENCE [LARGE SCALE GENOMIC DNA]</scope>
</reference>
<keyword evidence="2" id="KW-1185">Reference proteome</keyword>
<accession>A0A183HSZ7</accession>
<name>A0A183HSZ7_9BILA</name>
<sequence>MEMPPVSYFEENLCTHYNLIGSCTIDEHYHIVLPNITTIAIIREWLNGQESSPKLLITFTPVNSRMSYLVSLLSDYFHVLFYSSI</sequence>
<reference evidence="3" key="1">
    <citation type="submission" date="2016-06" db="UniProtKB">
        <authorList>
            <consortium name="WormBaseParasite"/>
        </authorList>
    </citation>
    <scope>IDENTIFICATION</scope>
</reference>
<dbReference type="WBParaSite" id="OFLC_0001060901-mRNA-1">
    <property type="protein sequence ID" value="OFLC_0001060901-mRNA-1"/>
    <property type="gene ID" value="OFLC_0001060901"/>
</dbReference>